<reference evidence="3 4" key="1">
    <citation type="submission" date="2014-04" db="EMBL/GenBank/DDBJ databases">
        <authorList>
            <consortium name="DOE Joint Genome Institute"/>
            <person name="Kuo A."/>
            <person name="Tarkka M."/>
            <person name="Buscot F."/>
            <person name="Kohler A."/>
            <person name="Nagy L.G."/>
            <person name="Floudas D."/>
            <person name="Copeland A."/>
            <person name="Barry K.W."/>
            <person name="Cichocki N."/>
            <person name="Veneault-Fourrey C."/>
            <person name="LaButti K."/>
            <person name="Lindquist E.A."/>
            <person name="Lipzen A."/>
            <person name="Lundell T."/>
            <person name="Morin E."/>
            <person name="Murat C."/>
            <person name="Sun H."/>
            <person name="Tunlid A."/>
            <person name="Henrissat B."/>
            <person name="Grigoriev I.V."/>
            <person name="Hibbett D.S."/>
            <person name="Martin F."/>
            <person name="Nordberg H.P."/>
            <person name="Cantor M.N."/>
            <person name="Hua S.X."/>
        </authorList>
    </citation>
    <scope>NUCLEOTIDE SEQUENCE [LARGE SCALE GENOMIC DNA]</scope>
    <source>
        <strain evidence="3 4">F 1598</strain>
    </source>
</reference>
<reference evidence="4" key="2">
    <citation type="submission" date="2015-01" db="EMBL/GenBank/DDBJ databases">
        <title>Evolutionary Origins and Diversification of the Mycorrhizal Mutualists.</title>
        <authorList>
            <consortium name="DOE Joint Genome Institute"/>
            <consortium name="Mycorrhizal Genomics Consortium"/>
            <person name="Kohler A."/>
            <person name="Kuo A."/>
            <person name="Nagy L.G."/>
            <person name="Floudas D."/>
            <person name="Copeland A."/>
            <person name="Barry K.W."/>
            <person name="Cichocki N."/>
            <person name="Veneault-Fourrey C."/>
            <person name="LaButti K."/>
            <person name="Lindquist E.A."/>
            <person name="Lipzen A."/>
            <person name="Lundell T."/>
            <person name="Morin E."/>
            <person name="Murat C."/>
            <person name="Riley R."/>
            <person name="Ohm R."/>
            <person name="Sun H."/>
            <person name="Tunlid A."/>
            <person name="Henrissat B."/>
            <person name="Grigoriev I.V."/>
            <person name="Hibbett D.S."/>
            <person name="Martin F."/>
        </authorList>
    </citation>
    <scope>NUCLEOTIDE SEQUENCE [LARGE SCALE GENOMIC DNA]</scope>
    <source>
        <strain evidence="4">F 1598</strain>
    </source>
</reference>
<protein>
    <recommendedName>
        <fullName evidence="2">DUF676 domain-containing protein</fullName>
    </recommendedName>
</protein>
<dbReference type="HOGENOM" id="CLU_756735_0_0_1"/>
<comment type="similarity">
    <text evidence="1">Belongs to the putative lipase ROG1 family.</text>
</comment>
<dbReference type="InterPro" id="IPR052374">
    <property type="entry name" value="SERAC1"/>
</dbReference>
<name>A0A0C3GJU1_PILCF</name>
<feature type="domain" description="DUF676" evidence="2">
    <location>
        <begin position="136"/>
        <end position="227"/>
    </location>
</feature>
<dbReference type="InterPro" id="IPR029058">
    <property type="entry name" value="AB_hydrolase_fold"/>
</dbReference>
<dbReference type="AlphaFoldDB" id="A0A0C3GJU1"/>
<dbReference type="SUPFAM" id="SSF53474">
    <property type="entry name" value="alpha/beta-Hydrolases"/>
    <property type="match status" value="1"/>
</dbReference>
<evidence type="ECO:0000256" key="1">
    <source>
        <dbReference type="ARBA" id="ARBA00007920"/>
    </source>
</evidence>
<keyword evidence="4" id="KW-1185">Reference proteome</keyword>
<dbReference type="PANTHER" id="PTHR48182">
    <property type="entry name" value="PROTEIN SERAC1"/>
    <property type="match status" value="1"/>
</dbReference>
<dbReference type="InParanoid" id="A0A0C3GJU1"/>
<organism evidence="3 4">
    <name type="scientific">Piloderma croceum (strain F 1598)</name>
    <dbReference type="NCBI Taxonomy" id="765440"/>
    <lineage>
        <taxon>Eukaryota</taxon>
        <taxon>Fungi</taxon>
        <taxon>Dikarya</taxon>
        <taxon>Basidiomycota</taxon>
        <taxon>Agaricomycotina</taxon>
        <taxon>Agaricomycetes</taxon>
        <taxon>Agaricomycetidae</taxon>
        <taxon>Atheliales</taxon>
        <taxon>Atheliaceae</taxon>
        <taxon>Piloderma</taxon>
    </lineage>
</organism>
<evidence type="ECO:0000259" key="2">
    <source>
        <dbReference type="Pfam" id="PF05057"/>
    </source>
</evidence>
<evidence type="ECO:0000313" key="4">
    <source>
        <dbReference type="Proteomes" id="UP000054166"/>
    </source>
</evidence>
<dbReference type="OrthoDB" id="3246270at2759"/>
<dbReference type="Pfam" id="PF05057">
    <property type="entry name" value="DUF676"/>
    <property type="match status" value="1"/>
</dbReference>
<dbReference type="Proteomes" id="UP000054166">
    <property type="component" value="Unassembled WGS sequence"/>
</dbReference>
<sequence length="366" mass="41374">MRAGSKLALSLSILHDGCHHISLDESYLGHSSRMAALPKAGVDNSNLKQEFPRTSENDLSSVQKLNDLDVDVDIIAVQGLASTYEWSWSIESEDGTRYHWLRELLPQNLQKPRVLAFEYNSEWYENPAHATLDDCGKRFLECLVEDRTHRGHTHICGGRRNRPILFVGHSFGGLVIKQALVIASQTHHEEPRYADYRDILYATAGVIFLATPHRGSSFSTLAKWKMQAGRLFGVQTYPELVSILDLGSPSLTALQQNFQKILSRSLLADLQLFCFYEELPLAMVVKRESACIGIGGVQSLEANHMEMNKFGPSGTNHKNYLLFEAELLEMYNRGKEIVRRRFAGMYSVLVTLLLCQLPTHYSYAIR</sequence>
<dbReference type="EMBL" id="KN832970">
    <property type="protein sequence ID" value="KIM91909.1"/>
    <property type="molecule type" value="Genomic_DNA"/>
</dbReference>
<dbReference type="Gene3D" id="3.40.50.1820">
    <property type="entry name" value="alpha/beta hydrolase"/>
    <property type="match status" value="1"/>
</dbReference>
<dbReference type="PANTHER" id="PTHR48182:SF3">
    <property type="entry name" value="DUF676 DOMAIN-CONTAINING PROTEIN"/>
    <property type="match status" value="1"/>
</dbReference>
<gene>
    <name evidence="3" type="ORF">PILCRDRAFT_104252</name>
</gene>
<accession>A0A0C3GJU1</accession>
<evidence type="ECO:0000313" key="3">
    <source>
        <dbReference type="EMBL" id="KIM91909.1"/>
    </source>
</evidence>
<dbReference type="InterPro" id="IPR007751">
    <property type="entry name" value="DUF676_lipase-like"/>
</dbReference>
<proteinExistence type="inferred from homology"/>